<name>A0ABU2L5G3_9ACTN</name>
<evidence type="ECO:0000256" key="1">
    <source>
        <dbReference type="SAM" id="Coils"/>
    </source>
</evidence>
<accession>A0ABU2L5G3</accession>
<feature type="compositionally biased region" description="Pro residues" evidence="2">
    <location>
        <begin position="595"/>
        <end position="604"/>
    </location>
</feature>
<keyword evidence="3" id="KW-1133">Transmembrane helix</keyword>
<organism evidence="4 5">
    <name type="scientific">Streptomyces boetiae</name>
    <dbReference type="NCBI Taxonomy" id="3075541"/>
    <lineage>
        <taxon>Bacteria</taxon>
        <taxon>Bacillati</taxon>
        <taxon>Actinomycetota</taxon>
        <taxon>Actinomycetes</taxon>
        <taxon>Kitasatosporales</taxon>
        <taxon>Streptomycetaceae</taxon>
        <taxon>Streptomyces</taxon>
    </lineage>
</organism>
<dbReference type="EMBL" id="JAVREN010000007">
    <property type="protein sequence ID" value="MDT0306765.1"/>
    <property type="molecule type" value="Genomic_DNA"/>
</dbReference>
<feature type="compositionally biased region" description="Gly residues" evidence="2">
    <location>
        <begin position="575"/>
        <end position="594"/>
    </location>
</feature>
<comment type="caution">
    <text evidence="4">The sequence shown here is derived from an EMBL/GenBank/DDBJ whole genome shotgun (WGS) entry which is preliminary data.</text>
</comment>
<feature type="transmembrane region" description="Helical" evidence="3">
    <location>
        <begin position="23"/>
        <end position="44"/>
    </location>
</feature>
<dbReference type="InterPro" id="IPR050445">
    <property type="entry name" value="Bact_polysacc_biosynth/exp"/>
</dbReference>
<evidence type="ECO:0000256" key="2">
    <source>
        <dbReference type="SAM" id="MobiDB-lite"/>
    </source>
</evidence>
<feature type="coiled-coil region" evidence="1">
    <location>
        <begin position="152"/>
        <end position="210"/>
    </location>
</feature>
<evidence type="ECO:0000256" key="3">
    <source>
        <dbReference type="SAM" id="Phobius"/>
    </source>
</evidence>
<feature type="transmembrane region" description="Helical" evidence="3">
    <location>
        <begin position="237"/>
        <end position="260"/>
    </location>
</feature>
<dbReference type="SUPFAM" id="SSF52540">
    <property type="entry name" value="P-loop containing nucleoside triphosphate hydrolases"/>
    <property type="match status" value="1"/>
</dbReference>
<keyword evidence="5" id="KW-1185">Reference proteome</keyword>
<feature type="region of interest" description="Disordered" evidence="2">
    <location>
        <begin position="508"/>
        <end position="604"/>
    </location>
</feature>
<evidence type="ECO:0000313" key="4">
    <source>
        <dbReference type="EMBL" id="MDT0306765.1"/>
    </source>
</evidence>
<evidence type="ECO:0008006" key="6">
    <source>
        <dbReference type="Google" id="ProtNLM"/>
    </source>
</evidence>
<evidence type="ECO:0000313" key="5">
    <source>
        <dbReference type="Proteomes" id="UP001183388"/>
    </source>
</evidence>
<gene>
    <name evidence="4" type="ORF">RM780_07285</name>
</gene>
<dbReference type="InterPro" id="IPR027417">
    <property type="entry name" value="P-loop_NTPase"/>
</dbReference>
<dbReference type="PANTHER" id="PTHR32309:SF31">
    <property type="entry name" value="CAPSULAR EXOPOLYSACCHARIDE FAMILY"/>
    <property type="match status" value="1"/>
</dbReference>
<dbReference type="Proteomes" id="UP001183388">
    <property type="component" value="Unassembled WGS sequence"/>
</dbReference>
<keyword evidence="3" id="KW-0472">Membrane</keyword>
<dbReference type="Gene3D" id="3.40.50.300">
    <property type="entry name" value="P-loop containing nucleotide triphosphate hydrolases"/>
    <property type="match status" value="1"/>
</dbReference>
<keyword evidence="1" id="KW-0175">Coiled coil</keyword>
<keyword evidence="3" id="KW-0812">Transmembrane</keyword>
<feature type="compositionally biased region" description="Pro residues" evidence="2">
    <location>
        <begin position="565"/>
        <end position="574"/>
    </location>
</feature>
<protein>
    <recommendedName>
        <fullName evidence="6">Polysaccharide chain length determinant N-terminal domain-containing protein</fullName>
    </recommendedName>
</protein>
<proteinExistence type="predicted"/>
<sequence>MNGASDPQSVDVRHYAAVPVRRWRVVLAVALLGLAVLAGSLFLLPASYEAAAVVRIDPVGTDPFAAGRSPDQLVNAEAEAQNALSSEVAARAAELTEREEEPAALRSGLAVTAAADTASLTLAYRAGTRAAAVEGAAAFATAYLEVREAQARARQEEMLTGAEEALAEAEAELRAAEAALAGALTGSAEAQQAEGERQLAQRSVQNLSDRRGQLRSLSFTPGTVLREPENATPAGPFGGAAFLGAGTLAVLILAVAAAFARDRFDRRLPGAREATALTGAPVLAEIPAGAALPLVDDPESRAAEAYRELRAQLAAALRRRESRVVLVVDLTAGARAGRRGTPGANLAVALGQARNPVALLAPGWRGGQAAGPGPLAAAEGAVPPAGAGHGGPDALDALGGGPGPVLRPTAVGGLRVAFDGDGGLRELLGSEDFRMLVTRLTDHLGWVVLDASGELSRSEVLSLAGAAGAALLVAEAGFTPRADLATLTTSLERLGTPVAGCLLVTATGRRPAPRTGGRHRTGPVLAPFPETDPPAGEGPFREGYAGPSAPPSVPGSGGTPHPDRPFPGPRPGVPGPGADGTGPGDPGLDGIGPGVPGPGVPGRG</sequence>
<dbReference type="PANTHER" id="PTHR32309">
    <property type="entry name" value="TYROSINE-PROTEIN KINASE"/>
    <property type="match status" value="1"/>
</dbReference>
<reference evidence="5" key="1">
    <citation type="submission" date="2023-07" db="EMBL/GenBank/DDBJ databases">
        <title>30 novel species of actinomycetes from the DSMZ collection.</title>
        <authorList>
            <person name="Nouioui I."/>
        </authorList>
    </citation>
    <scope>NUCLEOTIDE SEQUENCE [LARGE SCALE GENOMIC DNA]</scope>
    <source>
        <strain evidence="5">DSM 44917</strain>
    </source>
</reference>
<dbReference type="RefSeq" id="WP_311629694.1">
    <property type="nucleotide sequence ID" value="NZ_JAVREN010000007.1"/>
</dbReference>